<name>A0A7W8CW26_9BACL</name>
<sequence>MGKGMEMVLYTRPTCSDCQDAKTYLAAHGISYEHKDVEAAKELEIDMKEISGSRIVPLFAFYKRGLFGKRRLEHHFIGFEENKEELKRLFALL</sequence>
<gene>
    <name evidence="2" type="ORF">HNQ44_002924</name>
</gene>
<keyword evidence="3" id="KW-1185">Reference proteome</keyword>
<comment type="caution">
    <text evidence="2">The sequence shown here is derived from an EMBL/GenBank/DDBJ whole genome shotgun (WGS) entry which is preliminary data.</text>
</comment>
<feature type="domain" description="Glutaredoxin" evidence="1">
    <location>
        <begin position="8"/>
        <end position="57"/>
    </location>
</feature>
<dbReference type="RefSeq" id="WP_135504191.1">
    <property type="nucleotide sequence ID" value="NZ_JACHHE010000009.1"/>
</dbReference>
<reference evidence="2 3" key="1">
    <citation type="submission" date="2020-08" db="EMBL/GenBank/DDBJ databases">
        <title>Genomic Encyclopedia of Type Strains, Phase IV (KMG-IV): sequencing the most valuable type-strain genomes for metagenomic binning, comparative biology and taxonomic classification.</title>
        <authorList>
            <person name="Goeker M."/>
        </authorList>
    </citation>
    <scope>NUCLEOTIDE SEQUENCE [LARGE SCALE GENOMIC DNA]</scope>
    <source>
        <strain evidence="2 3">DSM 15895</strain>
    </source>
</reference>
<dbReference type="OrthoDB" id="9795531at2"/>
<protein>
    <submittedName>
        <fullName evidence="2">Glutaredoxin 3</fullName>
    </submittedName>
</protein>
<dbReference type="InterPro" id="IPR002109">
    <property type="entry name" value="Glutaredoxin"/>
</dbReference>
<dbReference type="CDD" id="cd02976">
    <property type="entry name" value="NrdH"/>
    <property type="match status" value="1"/>
</dbReference>
<proteinExistence type="predicted"/>
<evidence type="ECO:0000313" key="3">
    <source>
        <dbReference type="Proteomes" id="UP000525923"/>
    </source>
</evidence>
<accession>A0A7W8CW26</accession>
<dbReference type="SUPFAM" id="SSF52833">
    <property type="entry name" value="Thioredoxin-like"/>
    <property type="match status" value="1"/>
</dbReference>
<dbReference type="Pfam" id="PF00462">
    <property type="entry name" value="Glutaredoxin"/>
    <property type="match status" value="1"/>
</dbReference>
<dbReference type="Proteomes" id="UP000525923">
    <property type="component" value="Unassembled WGS sequence"/>
</dbReference>
<evidence type="ECO:0000313" key="2">
    <source>
        <dbReference type="EMBL" id="MBB5181459.1"/>
    </source>
</evidence>
<dbReference type="AlphaFoldDB" id="A0A7W8CW26"/>
<organism evidence="2 3">
    <name type="scientific">Planococcus koreensis</name>
    <dbReference type="NCBI Taxonomy" id="112331"/>
    <lineage>
        <taxon>Bacteria</taxon>
        <taxon>Bacillati</taxon>
        <taxon>Bacillota</taxon>
        <taxon>Bacilli</taxon>
        <taxon>Bacillales</taxon>
        <taxon>Caryophanaceae</taxon>
        <taxon>Planococcus</taxon>
    </lineage>
</organism>
<dbReference type="InterPro" id="IPR036249">
    <property type="entry name" value="Thioredoxin-like_sf"/>
</dbReference>
<evidence type="ECO:0000259" key="1">
    <source>
        <dbReference type="Pfam" id="PF00462"/>
    </source>
</evidence>
<dbReference type="Gene3D" id="3.40.30.10">
    <property type="entry name" value="Glutaredoxin"/>
    <property type="match status" value="1"/>
</dbReference>
<dbReference type="PROSITE" id="PS51354">
    <property type="entry name" value="GLUTAREDOXIN_2"/>
    <property type="match status" value="1"/>
</dbReference>
<dbReference type="EMBL" id="JACHHE010000009">
    <property type="protein sequence ID" value="MBB5181459.1"/>
    <property type="molecule type" value="Genomic_DNA"/>
</dbReference>